<reference evidence="1" key="1">
    <citation type="submission" date="2020-02" db="EMBL/GenBank/DDBJ databases">
        <authorList>
            <person name="Meier V. D."/>
        </authorList>
    </citation>
    <scope>NUCLEOTIDE SEQUENCE</scope>
    <source>
        <strain evidence="1">AVDCRST_MAG55</strain>
    </source>
</reference>
<protein>
    <submittedName>
        <fullName evidence="1">Uncharacterized protein</fullName>
    </submittedName>
</protein>
<evidence type="ECO:0000313" key="1">
    <source>
        <dbReference type="EMBL" id="CAA9406774.1"/>
    </source>
</evidence>
<proteinExistence type="predicted"/>
<organism evidence="1">
    <name type="scientific">uncultured Rubrobacteraceae bacterium</name>
    <dbReference type="NCBI Taxonomy" id="349277"/>
    <lineage>
        <taxon>Bacteria</taxon>
        <taxon>Bacillati</taxon>
        <taxon>Actinomycetota</taxon>
        <taxon>Rubrobacteria</taxon>
        <taxon>Rubrobacterales</taxon>
        <taxon>Rubrobacteraceae</taxon>
        <taxon>environmental samples</taxon>
    </lineage>
</organism>
<dbReference type="AlphaFoldDB" id="A0A6J4PA05"/>
<gene>
    <name evidence="1" type="ORF">AVDCRST_MAG55-1054</name>
</gene>
<feature type="non-terminal residue" evidence="1">
    <location>
        <position position="1"/>
    </location>
</feature>
<accession>A0A6J4PA05</accession>
<sequence length="47" mass="5151">CPHQSTTETRTARATCTITASEGDAIVPPPSRWCARNHSLRRRLTSG</sequence>
<dbReference type="EMBL" id="CADCUZ010000040">
    <property type="protein sequence ID" value="CAA9406774.1"/>
    <property type="molecule type" value="Genomic_DNA"/>
</dbReference>
<feature type="non-terminal residue" evidence="1">
    <location>
        <position position="47"/>
    </location>
</feature>
<name>A0A6J4PA05_9ACTN</name>